<reference evidence="2" key="1">
    <citation type="submission" date="2022-03" db="EMBL/GenBank/DDBJ databases">
        <title>Draft genome sequence of Aduncisulcus paluster, a free-living microaerophilic Fornicata.</title>
        <authorList>
            <person name="Yuyama I."/>
            <person name="Kume K."/>
            <person name="Tamura T."/>
            <person name="Inagaki Y."/>
            <person name="Hashimoto T."/>
        </authorList>
    </citation>
    <scope>NUCLEOTIDE SEQUENCE</scope>
    <source>
        <strain evidence="2">NY0171</strain>
    </source>
</reference>
<organism evidence="2 3">
    <name type="scientific">Aduncisulcus paluster</name>
    <dbReference type="NCBI Taxonomy" id="2918883"/>
    <lineage>
        <taxon>Eukaryota</taxon>
        <taxon>Metamonada</taxon>
        <taxon>Carpediemonas-like organisms</taxon>
        <taxon>Aduncisulcus</taxon>
    </lineage>
</organism>
<evidence type="ECO:0000313" key="2">
    <source>
        <dbReference type="EMBL" id="GKT14412.1"/>
    </source>
</evidence>
<feature type="compositionally biased region" description="Polar residues" evidence="1">
    <location>
        <begin position="156"/>
        <end position="175"/>
    </location>
</feature>
<dbReference type="EMBL" id="BQXS01011589">
    <property type="protein sequence ID" value="GKT14412.1"/>
    <property type="molecule type" value="Genomic_DNA"/>
</dbReference>
<feature type="region of interest" description="Disordered" evidence="1">
    <location>
        <begin position="144"/>
        <end position="177"/>
    </location>
</feature>
<protein>
    <submittedName>
        <fullName evidence="2">Uncharacterized protein</fullName>
    </submittedName>
</protein>
<keyword evidence="3" id="KW-1185">Reference proteome</keyword>
<evidence type="ECO:0000256" key="1">
    <source>
        <dbReference type="SAM" id="MobiDB-lite"/>
    </source>
</evidence>
<accession>A0ABQ5JRJ4</accession>
<name>A0ABQ5JRJ4_9EUKA</name>
<sequence length="206" mass="22864">MSSDISGFTPIPQKAILLDEDLQSQALKVFSESSEALLNRIMPLALSSSFAAASFSSYLHKEISKMKKKIKQVLSSLPQPAHDDIKYIKSYWKRTVPILDTFSIQTEKNIKRRQKRQILKRGLAYHSSLDDDDTADLLMSGMASGKESKEGLGPSKGTTIKSLTGESVLPKQSGNSKDKILKFHSSNRILAEDFSCKTPPLQAYEP</sequence>
<evidence type="ECO:0000313" key="3">
    <source>
        <dbReference type="Proteomes" id="UP001057375"/>
    </source>
</evidence>
<comment type="caution">
    <text evidence="2">The sequence shown here is derived from an EMBL/GenBank/DDBJ whole genome shotgun (WGS) entry which is preliminary data.</text>
</comment>
<proteinExistence type="predicted"/>
<dbReference type="Proteomes" id="UP001057375">
    <property type="component" value="Unassembled WGS sequence"/>
</dbReference>
<feature type="non-terminal residue" evidence="2">
    <location>
        <position position="206"/>
    </location>
</feature>
<gene>
    <name evidence="2" type="ORF">ADUPG1_010478</name>
</gene>